<keyword evidence="6" id="KW-0963">Cytoplasm</keyword>
<gene>
    <name evidence="13" type="ORF">K457DRAFT_415069</name>
</gene>
<dbReference type="GO" id="GO:0010605">
    <property type="term" value="P:negative regulation of macromolecule metabolic process"/>
    <property type="evidence" value="ECO:0007669"/>
    <property type="project" value="UniProtKB-ARBA"/>
</dbReference>
<evidence type="ECO:0000256" key="2">
    <source>
        <dbReference type="ARBA" id="ARBA00001946"/>
    </source>
</evidence>
<evidence type="ECO:0000256" key="1">
    <source>
        <dbReference type="ARBA" id="ARBA00001936"/>
    </source>
</evidence>
<dbReference type="PANTHER" id="PTHR12271:SF40">
    <property type="entry name" value="POLY(A) RNA POLYMERASE GLD2"/>
    <property type="match status" value="1"/>
</dbReference>
<comment type="cofactor">
    <cofactor evidence="1">
        <name>Mn(2+)</name>
        <dbReference type="ChEBI" id="CHEBI:29035"/>
    </cofactor>
</comment>
<dbReference type="AlphaFoldDB" id="A0A197K029"/>
<feature type="compositionally biased region" description="Basic and acidic residues" evidence="10">
    <location>
        <begin position="760"/>
        <end position="772"/>
    </location>
</feature>
<dbReference type="PANTHER" id="PTHR12271">
    <property type="entry name" value="POLY A POLYMERASE CID PAP -RELATED"/>
    <property type="match status" value="1"/>
</dbReference>
<dbReference type="STRING" id="1314771.A0A197K029"/>
<dbReference type="EMBL" id="KV442032">
    <property type="protein sequence ID" value="OAQ30947.1"/>
    <property type="molecule type" value="Genomic_DNA"/>
</dbReference>
<sequence length="804" mass="90163">MALSTACFRQGRHEHHRRTIYGSEIRYINVGPWRPGRPSAGRGETPIPNGPTLDGRSAQTGNVPSFGPTPTVHVPRTSRIRGRIWTTRDDPYTYTQRHSIRPHEQSDASSSSWVWSLPSSLPRSGTTRFTAASWASVSADTPATTALSPAANVHASADAPAATPIATNVPISKRSSASFATETATTTTTTAARTTGSRCTYVWWKERTGTTTTAESPDQKYREPHQPAFVPRRRRGWTYDCTSCCGAGWAPFDSSGDPVSPPRSRSIPSVADHISGEGSQIQGDRLSSQSSVPSQQFSTMIHSRFQDPSTTRYEQPLDKAPFSVKDIDFYSDRKYDPYRPTNFDQITKDAKDFCQELMPKPEEETRKLALLQRLSDIAVEVFGEAEVLPFGSSGNGLALANADMDVCVFLNPKEGSEEVSPVEFVERIGDRLEEDPDFENILQLKRARVPIVKLNHVNGIACDIGYQNDLAIWNTRLLRAYCRVDERVRDIVVIIKIWAKRRKINNPYTGSLSSYAYVLLVIHVLQRQGVLPNLQTIVAGNGKVPFWDCQGFNRYFFEDIPNLAHYWQPTPESQRQSIGELLYEFFRYYASEFRYANHVISIRSGGLLTKEAKEWTKDHTQPPPQQQQQPQQQQLPPLSEAPADDTELAQSAPAADSKPVVKNRYLFCIEDPFELNHNVGRPVDRYSLFTIRGEFMRAAKILSRKGDGVIGRLCVEREVPQHQERNRNGSVDQGDDQAKDRQGLSSPDSKPGPRTSFSTGEERPRVGFHEAELGNDTGSRRSSGRRNYYKRATIGSEPRHFNRP</sequence>
<dbReference type="Pfam" id="PF03828">
    <property type="entry name" value="PAP_assoc"/>
    <property type="match status" value="1"/>
</dbReference>
<dbReference type="GO" id="GO:0005737">
    <property type="term" value="C:cytoplasm"/>
    <property type="evidence" value="ECO:0007669"/>
    <property type="project" value="UniProtKB-SubCell"/>
</dbReference>
<dbReference type="Gene3D" id="1.10.1410.10">
    <property type="match status" value="1"/>
</dbReference>
<comment type="similarity">
    <text evidence="4">Belongs to the DNA polymerase type-B-like family.</text>
</comment>
<dbReference type="Proteomes" id="UP000078512">
    <property type="component" value="Unassembled WGS sequence"/>
</dbReference>
<evidence type="ECO:0000259" key="11">
    <source>
        <dbReference type="Pfam" id="PF03828"/>
    </source>
</evidence>
<dbReference type="Pfam" id="PF22600">
    <property type="entry name" value="MTPAP-like_central"/>
    <property type="match status" value="1"/>
</dbReference>
<feature type="region of interest" description="Disordered" evidence="10">
    <location>
        <begin position="32"/>
        <end position="52"/>
    </location>
</feature>
<dbReference type="InterPro" id="IPR002058">
    <property type="entry name" value="PAP_assoc"/>
</dbReference>
<keyword evidence="8" id="KW-0479">Metal-binding</keyword>
<accession>A0A197K029</accession>
<evidence type="ECO:0000256" key="6">
    <source>
        <dbReference type="ARBA" id="ARBA00022490"/>
    </source>
</evidence>
<feature type="compositionally biased region" description="Low complexity" evidence="10">
    <location>
        <begin position="626"/>
        <end position="638"/>
    </location>
</feature>
<evidence type="ECO:0000256" key="3">
    <source>
        <dbReference type="ARBA" id="ARBA00004496"/>
    </source>
</evidence>
<comment type="subcellular location">
    <subcellularLocation>
        <location evidence="3">Cytoplasm</location>
    </subcellularLocation>
</comment>
<evidence type="ECO:0000256" key="5">
    <source>
        <dbReference type="ARBA" id="ARBA00012388"/>
    </source>
</evidence>
<dbReference type="Gene3D" id="3.30.460.10">
    <property type="entry name" value="Beta Polymerase, domain 2"/>
    <property type="match status" value="1"/>
</dbReference>
<keyword evidence="7" id="KW-0808">Transferase</keyword>
<dbReference type="CDD" id="cd05402">
    <property type="entry name" value="NT_PAP_TUTase"/>
    <property type="match status" value="1"/>
</dbReference>
<comment type="cofactor">
    <cofactor evidence="2">
        <name>Mg(2+)</name>
        <dbReference type="ChEBI" id="CHEBI:18420"/>
    </cofactor>
</comment>
<dbReference type="EC" id="2.7.7.19" evidence="5"/>
<name>A0A197K029_9FUNG</name>
<feature type="domain" description="PAP-associated" evidence="11">
    <location>
        <begin position="577"/>
        <end position="621"/>
    </location>
</feature>
<evidence type="ECO:0000256" key="7">
    <source>
        <dbReference type="ARBA" id="ARBA00022679"/>
    </source>
</evidence>
<dbReference type="InterPro" id="IPR043519">
    <property type="entry name" value="NT_sf"/>
</dbReference>
<evidence type="ECO:0000256" key="8">
    <source>
        <dbReference type="ARBA" id="ARBA00022723"/>
    </source>
</evidence>
<keyword evidence="9" id="KW-0460">Magnesium</keyword>
<dbReference type="GO" id="GO:0046872">
    <property type="term" value="F:metal ion binding"/>
    <property type="evidence" value="ECO:0007669"/>
    <property type="project" value="UniProtKB-KW"/>
</dbReference>
<organism evidence="13 14">
    <name type="scientific">Linnemannia elongata AG-77</name>
    <dbReference type="NCBI Taxonomy" id="1314771"/>
    <lineage>
        <taxon>Eukaryota</taxon>
        <taxon>Fungi</taxon>
        <taxon>Fungi incertae sedis</taxon>
        <taxon>Mucoromycota</taxon>
        <taxon>Mortierellomycotina</taxon>
        <taxon>Mortierellomycetes</taxon>
        <taxon>Mortierellales</taxon>
        <taxon>Mortierellaceae</taxon>
        <taxon>Linnemannia</taxon>
    </lineage>
</organism>
<dbReference type="SUPFAM" id="SSF81631">
    <property type="entry name" value="PAP/OAS1 substrate-binding domain"/>
    <property type="match status" value="1"/>
</dbReference>
<evidence type="ECO:0000256" key="4">
    <source>
        <dbReference type="ARBA" id="ARBA00008593"/>
    </source>
</evidence>
<feature type="region of interest" description="Disordered" evidence="10">
    <location>
        <begin position="616"/>
        <end position="655"/>
    </location>
</feature>
<feature type="region of interest" description="Disordered" evidence="10">
    <location>
        <begin position="720"/>
        <end position="804"/>
    </location>
</feature>
<dbReference type="SUPFAM" id="SSF81301">
    <property type="entry name" value="Nucleotidyltransferase"/>
    <property type="match status" value="1"/>
</dbReference>
<evidence type="ECO:0000313" key="14">
    <source>
        <dbReference type="Proteomes" id="UP000078512"/>
    </source>
</evidence>
<evidence type="ECO:0000313" key="13">
    <source>
        <dbReference type="EMBL" id="OAQ30947.1"/>
    </source>
</evidence>
<reference evidence="13 14" key="1">
    <citation type="submission" date="2016-05" db="EMBL/GenBank/DDBJ databases">
        <title>Genome sequencing reveals origins of a unique bacterial endosymbiosis in the earliest lineages of terrestrial Fungi.</title>
        <authorList>
            <consortium name="DOE Joint Genome Institute"/>
            <person name="Uehling J."/>
            <person name="Gryganskyi A."/>
            <person name="Hameed K."/>
            <person name="Tschaplinski T."/>
            <person name="Misztal P."/>
            <person name="Wu S."/>
            <person name="Desiro A."/>
            <person name="Vande Pol N."/>
            <person name="Du Z.-Y."/>
            <person name="Zienkiewicz A."/>
            <person name="Zienkiewicz K."/>
            <person name="Morin E."/>
            <person name="Tisserant E."/>
            <person name="Splivallo R."/>
            <person name="Hainaut M."/>
            <person name="Henrissat B."/>
            <person name="Ohm R."/>
            <person name="Kuo A."/>
            <person name="Yan J."/>
            <person name="Lipzen A."/>
            <person name="Nolan M."/>
            <person name="Labutti K."/>
            <person name="Barry K."/>
            <person name="Goldstein A."/>
            <person name="Labbe J."/>
            <person name="Schadt C."/>
            <person name="Tuskan G."/>
            <person name="Grigoriev I."/>
            <person name="Martin F."/>
            <person name="Vilgalys R."/>
            <person name="Bonito G."/>
        </authorList>
    </citation>
    <scope>NUCLEOTIDE SEQUENCE [LARGE SCALE GENOMIC DNA]</scope>
    <source>
        <strain evidence="13 14">AG-77</strain>
    </source>
</reference>
<evidence type="ECO:0000256" key="9">
    <source>
        <dbReference type="ARBA" id="ARBA00022842"/>
    </source>
</evidence>
<protein>
    <recommendedName>
        <fullName evidence="5">polynucleotide adenylyltransferase</fullName>
        <ecNumber evidence="5">2.7.7.19</ecNumber>
    </recommendedName>
</protein>
<dbReference type="InterPro" id="IPR054708">
    <property type="entry name" value="MTPAP-like_central"/>
</dbReference>
<dbReference type="GO" id="GO:1990817">
    <property type="term" value="F:poly(A) RNA polymerase activity"/>
    <property type="evidence" value="ECO:0007669"/>
    <property type="project" value="UniProtKB-EC"/>
</dbReference>
<feature type="domain" description="Poly(A) RNA polymerase mitochondrial-like central palm" evidence="12">
    <location>
        <begin position="346"/>
        <end position="482"/>
    </location>
</feature>
<dbReference type="GO" id="GO:0031123">
    <property type="term" value="P:RNA 3'-end processing"/>
    <property type="evidence" value="ECO:0007669"/>
    <property type="project" value="TreeGrafter"/>
</dbReference>
<evidence type="ECO:0000259" key="12">
    <source>
        <dbReference type="Pfam" id="PF22600"/>
    </source>
</evidence>
<evidence type="ECO:0000256" key="10">
    <source>
        <dbReference type="SAM" id="MobiDB-lite"/>
    </source>
</evidence>
<proteinExistence type="inferred from homology"/>
<keyword evidence="14" id="KW-1185">Reference proteome</keyword>
<dbReference type="OrthoDB" id="407432at2759"/>